<keyword evidence="2" id="KW-0479">Metal-binding</keyword>
<protein>
    <recommendedName>
        <fullName evidence="5">CENP-V/GFA domain-containing protein</fullName>
    </recommendedName>
</protein>
<evidence type="ECO:0000256" key="4">
    <source>
        <dbReference type="ARBA" id="ARBA00023239"/>
    </source>
</evidence>
<dbReference type="KEGG" id="psco:LY89DRAFT_651401"/>
<keyword evidence="7" id="KW-1185">Reference proteome</keyword>
<dbReference type="Gene3D" id="3.90.1590.10">
    <property type="entry name" value="glutathione-dependent formaldehyde- activating enzyme (gfa)"/>
    <property type="match status" value="1"/>
</dbReference>
<dbReference type="OrthoDB" id="1601230at2759"/>
<comment type="similarity">
    <text evidence="1">Belongs to the Gfa family.</text>
</comment>
<accession>A0A194WZA4</accession>
<dbReference type="PANTHER" id="PTHR33337">
    <property type="entry name" value="GFA DOMAIN-CONTAINING PROTEIN"/>
    <property type="match status" value="1"/>
</dbReference>
<evidence type="ECO:0000313" key="7">
    <source>
        <dbReference type="Proteomes" id="UP000070700"/>
    </source>
</evidence>
<evidence type="ECO:0000313" key="6">
    <source>
        <dbReference type="EMBL" id="KUJ13280.1"/>
    </source>
</evidence>
<dbReference type="RefSeq" id="XP_018067635.1">
    <property type="nucleotide sequence ID" value="XM_018212158.1"/>
</dbReference>
<dbReference type="InParanoid" id="A0A194WZA4"/>
<dbReference type="Pfam" id="PF04828">
    <property type="entry name" value="GFA"/>
    <property type="match status" value="1"/>
</dbReference>
<dbReference type="GeneID" id="28821884"/>
<name>A0A194WZA4_MOLSC</name>
<keyword evidence="3" id="KW-0862">Zinc</keyword>
<gene>
    <name evidence="6" type="ORF">LY89DRAFT_651401</name>
</gene>
<dbReference type="GO" id="GO:0016846">
    <property type="term" value="F:carbon-sulfur lyase activity"/>
    <property type="evidence" value="ECO:0007669"/>
    <property type="project" value="InterPro"/>
</dbReference>
<proteinExistence type="inferred from homology"/>
<dbReference type="PANTHER" id="PTHR33337:SF30">
    <property type="entry name" value="DUF636 DOMAIN PROTEIN (AFU_ORTHOLOGUE AFUA_1G03180)"/>
    <property type="match status" value="1"/>
</dbReference>
<dbReference type="PROSITE" id="PS51891">
    <property type="entry name" value="CENP_V_GFA"/>
    <property type="match status" value="1"/>
</dbReference>
<sequence>MAHGSCICGDVKYSFTGEPISQAICHCIPCRKVSGGAFTTNILVQSTSFTLLSGAEKLKTYALKHPAGMTLTYHFCETCGTKIYKEGDADAFKGVFIVQAGTLDSAEGEKEMGLKDVKIGAELWVKERVGWLGEQPGAVQCQEFS</sequence>
<organism evidence="6 7">
    <name type="scientific">Mollisia scopiformis</name>
    <name type="common">Conifer needle endophyte fungus</name>
    <name type="synonym">Phialocephala scopiformis</name>
    <dbReference type="NCBI Taxonomy" id="149040"/>
    <lineage>
        <taxon>Eukaryota</taxon>
        <taxon>Fungi</taxon>
        <taxon>Dikarya</taxon>
        <taxon>Ascomycota</taxon>
        <taxon>Pezizomycotina</taxon>
        <taxon>Leotiomycetes</taxon>
        <taxon>Helotiales</taxon>
        <taxon>Mollisiaceae</taxon>
        <taxon>Mollisia</taxon>
    </lineage>
</organism>
<evidence type="ECO:0000259" key="5">
    <source>
        <dbReference type="PROSITE" id="PS51891"/>
    </source>
</evidence>
<dbReference type="Proteomes" id="UP000070700">
    <property type="component" value="Unassembled WGS sequence"/>
</dbReference>
<dbReference type="GO" id="GO:0046872">
    <property type="term" value="F:metal ion binding"/>
    <property type="evidence" value="ECO:0007669"/>
    <property type="project" value="UniProtKB-KW"/>
</dbReference>
<evidence type="ECO:0000256" key="1">
    <source>
        <dbReference type="ARBA" id="ARBA00005495"/>
    </source>
</evidence>
<dbReference type="STRING" id="149040.A0A194WZA4"/>
<evidence type="ECO:0000256" key="3">
    <source>
        <dbReference type="ARBA" id="ARBA00022833"/>
    </source>
</evidence>
<dbReference type="InterPro" id="IPR011057">
    <property type="entry name" value="Mss4-like_sf"/>
</dbReference>
<feature type="domain" description="CENP-V/GFA" evidence="5">
    <location>
        <begin position="2"/>
        <end position="125"/>
    </location>
</feature>
<reference evidence="6 7" key="1">
    <citation type="submission" date="2015-10" db="EMBL/GenBank/DDBJ databases">
        <title>Full genome of DAOMC 229536 Phialocephala scopiformis, a fungal endophyte of spruce producing the potent anti-insectan compound rugulosin.</title>
        <authorList>
            <consortium name="DOE Joint Genome Institute"/>
            <person name="Walker A.K."/>
            <person name="Frasz S.L."/>
            <person name="Seifert K.A."/>
            <person name="Miller J.D."/>
            <person name="Mondo S.J."/>
            <person name="Labutti K."/>
            <person name="Lipzen A."/>
            <person name="Dockter R."/>
            <person name="Kennedy M."/>
            <person name="Grigoriev I.V."/>
            <person name="Spatafora J.W."/>
        </authorList>
    </citation>
    <scope>NUCLEOTIDE SEQUENCE [LARGE SCALE GENOMIC DNA]</scope>
    <source>
        <strain evidence="6 7">CBS 120377</strain>
    </source>
</reference>
<dbReference type="InterPro" id="IPR006913">
    <property type="entry name" value="CENP-V/GFA"/>
</dbReference>
<dbReference type="EMBL" id="KQ947422">
    <property type="protein sequence ID" value="KUJ13280.1"/>
    <property type="molecule type" value="Genomic_DNA"/>
</dbReference>
<dbReference type="AlphaFoldDB" id="A0A194WZA4"/>
<keyword evidence="4" id="KW-0456">Lyase</keyword>
<evidence type="ECO:0000256" key="2">
    <source>
        <dbReference type="ARBA" id="ARBA00022723"/>
    </source>
</evidence>
<dbReference type="SUPFAM" id="SSF51316">
    <property type="entry name" value="Mss4-like"/>
    <property type="match status" value="1"/>
</dbReference>